<accession>A0ACC0JSU8</accession>
<protein>
    <submittedName>
        <fullName evidence="1">Uncharacterized protein</fullName>
    </submittedName>
</protein>
<keyword evidence="2" id="KW-1185">Reference proteome</keyword>
<dbReference type="EMBL" id="CM046126">
    <property type="protein sequence ID" value="KAI8427242.1"/>
    <property type="molecule type" value="Genomic_DNA"/>
</dbReference>
<gene>
    <name evidence="1" type="ORF">MSG28_014840</name>
</gene>
<evidence type="ECO:0000313" key="2">
    <source>
        <dbReference type="Proteomes" id="UP001064048"/>
    </source>
</evidence>
<reference evidence="1 2" key="1">
    <citation type="journal article" date="2022" name="Genome Biol. Evol.">
        <title>The Spruce Budworm Genome: Reconstructing the Evolutionary History of Antifreeze Proteins.</title>
        <authorList>
            <person name="Beliveau C."/>
            <person name="Gagne P."/>
            <person name="Picq S."/>
            <person name="Vernygora O."/>
            <person name="Keeling C.I."/>
            <person name="Pinkney K."/>
            <person name="Doucet D."/>
            <person name="Wen F."/>
            <person name="Johnston J.S."/>
            <person name="Maaroufi H."/>
            <person name="Boyle B."/>
            <person name="Laroche J."/>
            <person name="Dewar K."/>
            <person name="Juretic N."/>
            <person name="Blackburn G."/>
            <person name="Nisole A."/>
            <person name="Brunet B."/>
            <person name="Brandao M."/>
            <person name="Lumley L."/>
            <person name="Duan J."/>
            <person name="Quan G."/>
            <person name="Lucarotti C.J."/>
            <person name="Roe A.D."/>
            <person name="Sperling F.A.H."/>
            <person name="Levesque R.C."/>
            <person name="Cusson M."/>
        </authorList>
    </citation>
    <scope>NUCLEOTIDE SEQUENCE [LARGE SCALE GENOMIC DNA]</scope>
    <source>
        <strain evidence="1">Glfc:IPQL:Cfum</strain>
    </source>
</reference>
<organism evidence="1 2">
    <name type="scientific">Choristoneura fumiferana</name>
    <name type="common">Spruce budworm moth</name>
    <name type="synonym">Archips fumiferana</name>
    <dbReference type="NCBI Taxonomy" id="7141"/>
    <lineage>
        <taxon>Eukaryota</taxon>
        <taxon>Metazoa</taxon>
        <taxon>Ecdysozoa</taxon>
        <taxon>Arthropoda</taxon>
        <taxon>Hexapoda</taxon>
        <taxon>Insecta</taxon>
        <taxon>Pterygota</taxon>
        <taxon>Neoptera</taxon>
        <taxon>Endopterygota</taxon>
        <taxon>Lepidoptera</taxon>
        <taxon>Glossata</taxon>
        <taxon>Ditrysia</taxon>
        <taxon>Tortricoidea</taxon>
        <taxon>Tortricidae</taxon>
        <taxon>Tortricinae</taxon>
        <taxon>Choristoneura</taxon>
    </lineage>
</organism>
<evidence type="ECO:0000313" key="1">
    <source>
        <dbReference type="EMBL" id="KAI8427242.1"/>
    </source>
</evidence>
<name>A0ACC0JSU8_CHOFU</name>
<dbReference type="Proteomes" id="UP001064048">
    <property type="component" value="Chromosome 26"/>
</dbReference>
<sequence length="262" mass="29841">MRYIFVTFIFSAVFAYERDLTFTVQAGRTDCLYQHVKLDEIISVEYQLADPVGRVLVADYKKPEASHEHAAALDGDYRFCFDNTFSTFSTKTVFLDLLTRNKDLPDDDYDNDKEMELAETYMMKVRDIAESVSRVRDNVGAARRLQELVSAHEARDRNVAEETCARYQGGCDSGRWDTGTEGGGTLGQKGVGHWAGHGGWDRREWDTGQGGWDRREWDTGQGGLGQRGTETMGQKGVIFVRSLFEERNSRSFRKYMQSFVSQ</sequence>
<comment type="caution">
    <text evidence="1">The sequence shown here is derived from an EMBL/GenBank/DDBJ whole genome shotgun (WGS) entry which is preliminary data.</text>
</comment>
<proteinExistence type="predicted"/>